<evidence type="ECO:0000259" key="3">
    <source>
        <dbReference type="PROSITE" id="PS51263"/>
    </source>
</evidence>
<dbReference type="PANTHER" id="PTHR11249">
    <property type="entry name" value="GLIAL FACTOR NATURATION FACTOR"/>
    <property type="match status" value="1"/>
</dbReference>
<dbReference type="SUPFAM" id="SSF55753">
    <property type="entry name" value="Actin depolymerizing proteins"/>
    <property type="match status" value="1"/>
</dbReference>
<keyword evidence="2" id="KW-0963">Cytoplasm</keyword>
<dbReference type="eggNOG" id="KOG1736">
    <property type="taxonomic scope" value="Eukaryota"/>
</dbReference>
<organism evidence="4 5">
    <name type="scientific">Candida maltosa (strain Xu316)</name>
    <name type="common">Yeast</name>
    <dbReference type="NCBI Taxonomy" id="1245528"/>
    <lineage>
        <taxon>Eukaryota</taxon>
        <taxon>Fungi</taxon>
        <taxon>Dikarya</taxon>
        <taxon>Ascomycota</taxon>
        <taxon>Saccharomycotina</taxon>
        <taxon>Pichiomycetes</taxon>
        <taxon>Debaryomycetaceae</taxon>
        <taxon>Candida/Lodderomyces clade</taxon>
        <taxon>Candida</taxon>
    </lineage>
</organism>
<dbReference type="GO" id="GO:0071933">
    <property type="term" value="F:Arp2/3 complex binding"/>
    <property type="evidence" value="ECO:0007669"/>
    <property type="project" value="InterPro"/>
</dbReference>
<dbReference type="SMART" id="SM00102">
    <property type="entry name" value="ADF"/>
    <property type="match status" value="1"/>
</dbReference>
<reference evidence="4 5" key="1">
    <citation type="submission" date="2013-02" db="EMBL/GenBank/DDBJ databases">
        <title>Genome sequence of Candida maltosa Xu316, a potential industrial strain for xylitol and ethanol production.</title>
        <authorList>
            <person name="Yu J."/>
            <person name="Wang Q."/>
            <person name="Geng X."/>
            <person name="Bao W."/>
            <person name="He P."/>
            <person name="Cai J."/>
        </authorList>
    </citation>
    <scope>NUCLEOTIDE SEQUENCE [LARGE SCALE GENOMIC DNA]</scope>
    <source>
        <strain evidence="5">Xu316</strain>
    </source>
</reference>
<dbReference type="InterPro" id="IPR011171">
    <property type="entry name" value="GMF"/>
</dbReference>
<comment type="caution">
    <text evidence="4">The sequence shown here is derived from an EMBL/GenBank/DDBJ whole genome shotgun (WGS) entry which is preliminary data.</text>
</comment>
<gene>
    <name evidence="4" type="ORF">G210_4083</name>
</gene>
<accession>M3HER0</accession>
<dbReference type="EMBL" id="AOGT01002350">
    <property type="protein sequence ID" value="EMG45722.1"/>
    <property type="molecule type" value="Genomic_DNA"/>
</dbReference>
<dbReference type="PROSITE" id="PS51263">
    <property type="entry name" value="ADF_H"/>
    <property type="match status" value="1"/>
</dbReference>
<dbReference type="OMA" id="EWKMLYA"/>
<evidence type="ECO:0000313" key="4">
    <source>
        <dbReference type="EMBL" id="EMG45722.1"/>
    </source>
</evidence>
<dbReference type="Gene3D" id="3.40.20.10">
    <property type="entry name" value="Severin"/>
    <property type="match status" value="1"/>
</dbReference>
<feature type="domain" description="ADF-H" evidence="3">
    <location>
        <begin position="3"/>
        <end position="134"/>
    </location>
</feature>
<dbReference type="Pfam" id="PF00241">
    <property type="entry name" value="Cofilin_ADF"/>
    <property type="match status" value="1"/>
</dbReference>
<dbReference type="Proteomes" id="UP000011777">
    <property type="component" value="Unassembled WGS sequence"/>
</dbReference>
<dbReference type="HOGENOM" id="CLU_087056_0_0_1"/>
<evidence type="ECO:0000313" key="5">
    <source>
        <dbReference type="Proteomes" id="UP000011777"/>
    </source>
</evidence>
<dbReference type="PANTHER" id="PTHR11249:SF2">
    <property type="entry name" value="GLIA MATURATION FACTOR"/>
    <property type="match status" value="1"/>
</dbReference>
<proteinExistence type="inferred from homology"/>
<keyword evidence="2" id="KW-0539">Nucleus</keyword>
<dbReference type="GO" id="GO:0030479">
    <property type="term" value="C:actin cortical patch"/>
    <property type="evidence" value="ECO:0007669"/>
    <property type="project" value="TreeGrafter"/>
</dbReference>
<dbReference type="InterPro" id="IPR002108">
    <property type="entry name" value="ADF-H"/>
</dbReference>
<keyword evidence="5" id="KW-1185">Reference proteome</keyword>
<name>M3HER0_CANMX</name>
<dbReference type="CDD" id="cd11283">
    <property type="entry name" value="ADF_GMF-beta_like"/>
    <property type="match status" value="1"/>
</dbReference>
<dbReference type="PIRSF" id="PIRSF001788">
    <property type="entry name" value="GMF-beta"/>
    <property type="match status" value="1"/>
</dbReference>
<evidence type="ECO:0000256" key="1">
    <source>
        <dbReference type="ARBA" id="ARBA00010055"/>
    </source>
</evidence>
<dbReference type="GO" id="GO:0005634">
    <property type="term" value="C:nucleus"/>
    <property type="evidence" value="ECO:0007669"/>
    <property type="project" value="UniProtKB-SubCell"/>
</dbReference>
<dbReference type="AlphaFoldDB" id="M3HER0"/>
<comment type="similarity">
    <text evidence="1 2">Belongs to the actin-binding proteins ADF family. GMF subfamily.</text>
</comment>
<sequence length="134" mass="15487">MSSTLYSFSSETLTKLKKFRFESARKDTPQAVITIDKKSYEIKADDEVIDSIDELIEELPDTAPRYVVLSYPFKLKDGRMAYPLVMLYWIPPTSSQESRMLYAGAVEQFRDKAGVSLIKLEEEEDFEELQDQLV</sequence>
<protein>
    <submittedName>
        <fullName evidence="4">Cofilin/tropomyosin family protein, putative</fullName>
    </submittedName>
</protein>
<dbReference type="OrthoDB" id="3919494at2759"/>
<dbReference type="InterPro" id="IPR029006">
    <property type="entry name" value="ADF-H/Gelsolin-like_dom_sf"/>
</dbReference>
<comment type="subcellular location">
    <subcellularLocation>
        <location evidence="2">Cytoplasm</location>
    </subcellularLocation>
    <subcellularLocation>
        <location evidence="2">Nucleus</location>
    </subcellularLocation>
</comment>
<dbReference type="GO" id="GO:0003779">
    <property type="term" value="F:actin binding"/>
    <property type="evidence" value="ECO:0007669"/>
    <property type="project" value="InterPro"/>
</dbReference>
<dbReference type="GO" id="GO:0071846">
    <property type="term" value="P:actin filament debranching"/>
    <property type="evidence" value="ECO:0007669"/>
    <property type="project" value="InterPro"/>
</dbReference>
<dbReference type="STRING" id="1245528.M3HER0"/>
<dbReference type="GO" id="GO:0034316">
    <property type="term" value="P:negative regulation of Arp2/3 complex-mediated actin nucleation"/>
    <property type="evidence" value="ECO:0007669"/>
    <property type="project" value="TreeGrafter"/>
</dbReference>
<evidence type="ECO:0000256" key="2">
    <source>
        <dbReference type="PIRNR" id="PIRNR001788"/>
    </source>
</evidence>